<dbReference type="Pfam" id="PF18962">
    <property type="entry name" value="Por_Secre_tail"/>
    <property type="match status" value="1"/>
</dbReference>
<dbReference type="GO" id="GO:0004553">
    <property type="term" value="F:hydrolase activity, hydrolyzing O-glycosyl compounds"/>
    <property type="evidence" value="ECO:0007669"/>
    <property type="project" value="UniProtKB-ARBA"/>
</dbReference>
<dbReference type="Gene3D" id="2.60.120.200">
    <property type="match status" value="1"/>
</dbReference>
<dbReference type="Gene3D" id="2.60.40.3080">
    <property type="match status" value="1"/>
</dbReference>
<name>A0AAE3XRE6_9BACT</name>
<dbReference type="SUPFAM" id="SSF49899">
    <property type="entry name" value="Concanavalin A-like lectins/glucanases"/>
    <property type="match status" value="1"/>
</dbReference>
<dbReference type="Pfam" id="PF13385">
    <property type="entry name" value="Laminin_G_3"/>
    <property type="match status" value="1"/>
</dbReference>
<organism evidence="2 3">
    <name type="scientific">Aureibacter tunicatorum</name>
    <dbReference type="NCBI Taxonomy" id="866807"/>
    <lineage>
        <taxon>Bacteria</taxon>
        <taxon>Pseudomonadati</taxon>
        <taxon>Bacteroidota</taxon>
        <taxon>Cytophagia</taxon>
        <taxon>Cytophagales</taxon>
        <taxon>Persicobacteraceae</taxon>
        <taxon>Aureibacter</taxon>
    </lineage>
</organism>
<comment type="caution">
    <text evidence="2">The sequence shown here is derived from an EMBL/GenBank/DDBJ whole genome shotgun (WGS) entry which is preliminary data.</text>
</comment>
<sequence length="793" mass="88526">MNAQIPPNRSILTAEIVNSFPYADSTVNTSLGGQNYNVYGCPTQCCSTAVYRIELSTFGSLRGTISNFDPYRAGSLLAYLPANEYPTSDNQLYFLSDQGNSCNYRDTLQLGKGYSWNEERWLNDDINETISPGVYYVLVFNYYNLFDFGSTNTDVTFDFKPYCPDGYECATIEVEICDGSDYISSTGDIYTISGNYIDTVYTQGAQDSLIFTRFKNNHKAYSENLYIDQTYCIGLDTMQNHAVTHRVSFTEFSPKSKDNLKLDTLTGMIENSDFSISTWVQILNQDSLNHSSIASFSSSNGNLISTLGVNKNKNLIVANSSETQNTLKYLADSTWHLVGYTYEASTGINQVFLDGDLIHTFTNPLTINTSSLMTLGAEYGSGMSMNNFFDGKITEVSVWNKILNSADFSSLMQTALDPELNPHKNYLVAYYPMIVNCRADDTILEDYSGNNHKTQASRHLMQKIDELETINGFNSAEHYEIAWKQDGQVFSTLDTIEITDFKEGVYELELKRDYFSISNTWQVYNDSICVCDSTVQIDAITACDSLEWSNGKKYFANASGITDTLTNIYGCDSVVMLDLKINNSSFSTDIQKVCDSLTWIDGNTYSSSASGIYHTLTNSYGCDSIVELNLTIHNLEAMAKADGQTLTAYPADANYQWLDCEENYAVIANANAQIFNTQNEGSYAAVVEKNGCADTTNCVKITKVGIVENSFGESITIYPNPTNGIINIIFSNPQNIVKVSISDANGKIIFKEKYENRQKLNFDFDGPEGTYFLNIKSKNKRASAKIIKINFIE</sequence>
<gene>
    <name evidence="2" type="ORF">HNQ88_003744</name>
</gene>
<reference evidence="2" key="1">
    <citation type="submission" date="2023-07" db="EMBL/GenBank/DDBJ databases">
        <title>Genomic Encyclopedia of Type Strains, Phase IV (KMG-IV): sequencing the most valuable type-strain genomes for metagenomic binning, comparative biology and taxonomic classification.</title>
        <authorList>
            <person name="Goeker M."/>
        </authorList>
    </citation>
    <scope>NUCLEOTIDE SEQUENCE</scope>
    <source>
        <strain evidence="2">DSM 26174</strain>
    </source>
</reference>
<dbReference type="InterPro" id="IPR026444">
    <property type="entry name" value="Secre_tail"/>
</dbReference>
<proteinExistence type="predicted"/>
<accession>A0AAE3XRE6</accession>
<keyword evidence="3" id="KW-1185">Reference proteome</keyword>
<dbReference type="AlphaFoldDB" id="A0AAE3XRE6"/>
<protein>
    <recommendedName>
        <fullName evidence="1">Secretion system C-terminal sorting domain-containing protein</fullName>
    </recommendedName>
</protein>
<dbReference type="EMBL" id="JAVDQD010000005">
    <property type="protein sequence ID" value="MDR6240668.1"/>
    <property type="molecule type" value="Genomic_DNA"/>
</dbReference>
<dbReference type="InterPro" id="IPR013320">
    <property type="entry name" value="ConA-like_dom_sf"/>
</dbReference>
<dbReference type="GO" id="GO:0005975">
    <property type="term" value="P:carbohydrate metabolic process"/>
    <property type="evidence" value="ECO:0007669"/>
    <property type="project" value="UniProtKB-ARBA"/>
</dbReference>
<dbReference type="RefSeq" id="WP_309940779.1">
    <property type="nucleotide sequence ID" value="NZ_AP025306.1"/>
</dbReference>
<dbReference type="Proteomes" id="UP001185092">
    <property type="component" value="Unassembled WGS sequence"/>
</dbReference>
<dbReference type="NCBIfam" id="TIGR04183">
    <property type="entry name" value="Por_Secre_tail"/>
    <property type="match status" value="1"/>
</dbReference>
<evidence type="ECO:0000259" key="1">
    <source>
        <dbReference type="Pfam" id="PF18962"/>
    </source>
</evidence>
<evidence type="ECO:0000313" key="2">
    <source>
        <dbReference type="EMBL" id="MDR6240668.1"/>
    </source>
</evidence>
<evidence type="ECO:0000313" key="3">
    <source>
        <dbReference type="Proteomes" id="UP001185092"/>
    </source>
</evidence>
<feature type="domain" description="Secretion system C-terminal sorting" evidence="1">
    <location>
        <begin position="717"/>
        <end position="787"/>
    </location>
</feature>